<organism evidence="7 8">
    <name type="scientific">Chitinophaga horti</name>
    <dbReference type="NCBI Taxonomy" id="2920382"/>
    <lineage>
        <taxon>Bacteria</taxon>
        <taxon>Pseudomonadati</taxon>
        <taxon>Bacteroidota</taxon>
        <taxon>Chitinophagia</taxon>
        <taxon>Chitinophagales</taxon>
        <taxon>Chitinophagaceae</taxon>
        <taxon>Chitinophaga</taxon>
    </lineage>
</organism>
<dbReference type="InterPro" id="IPR014327">
    <property type="entry name" value="RNA_pol_sigma70_bacteroid"/>
</dbReference>
<evidence type="ECO:0000256" key="4">
    <source>
        <dbReference type="ARBA" id="ARBA00023163"/>
    </source>
</evidence>
<proteinExistence type="inferred from homology"/>
<dbReference type="InterPro" id="IPR036388">
    <property type="entry name" value="WH-like_DNA-bd_sf"/>
</dbReference>
<evidence type="ECO:0000256" key="2">
    <source>
        <dbReference type="ARBA" id="ARBA00023015"/>
    </source>
</evidence>
<dbReference type="Pfam" id="PF04542">
    <property type="entry name" value="Sigma70_r2"/>
    <property type="match status" value="1"/>
</dbReference>
<dbReference type="RefSeq" id="WP_244845460.1">
    <property type="nucleotide sequence ID" value="NZ_CP107006.1"/>
</dbReference>
<feature type="domain" description="RNA polymerase sigma-70 region 2" evidence="5">
    <location>
        <begin position="27"/>
        <end position="92"/>
    </location>
</feature>
<name>A0ABY6J939_9BACT</name>
<keyword evidence="2" id="KW-0805">Transcription regulation</keyword>
<reference evidence="7" key="1">
    <citation type="submission" date="2022-10" db="EMBL/GenBank/DDBJ databases">
        <title>Chitinophaga sp. nov., isolated from soil.</title>
        <authorList>
            <person name="Jeon C.O."/>
        </authorList>
    </citation>
    <scope>NUCLEOTIDE SEQUENCE</scope>
    <source>
        <strain evidence="7">R8</strain>
    </source>
</reference>
<dbReference type="Pfam" id="PF08281">
    <property type="entry name" value="Sigma70_r4_2"/>
    <property type="match status" value="1"/>
</dbReference>
<feature type="domain" description="RNA polymerase sigma factor 70 region 4 type 2" evidence="6">
    <location>
        <begin position="125"/>
        <end position="176"/>
    </location>
</feature>
<dbReference type="InterPro" id="IPR039425">
    <property type="entry name" value="RNA_pol_sigma-70-like"/>
</dbReference>
<dbReference type="InterPro" id="IPR014284">
    <property type="entry name" value="RNA_pol_sigma-70_dom"/>
</dbReference>
<evidence type="ECO:0000313" key="7">
    <source>
        <dbReference type="EMBL" id="UYQ95851.1"/>
    </source>
</evidence>
<accession>A0ABY6J939</accession>
<gene>
    <name evidence="7" type="ORF">MKQ68_12150</name>
</gene>
<dbReference type="SUPFAM" id="SSF88946">
    <property type="entry name" value="Sigma2 domain of RNA polymerase sigma factors"/>
    <property type="match status" value="1"/>
</dbReference>
<keyword evidence="3" id="KW-0731">Sigma factor</keyword>
<dbReference type="NCBIfam" id="TIGR02985">
    <property type="entry name" value="Sig70_bacteroi1"/>
    <property type="match status" value="1"/>
</dbReference>
<dbReference type="PANTHER" id="PTHR43133:SF46">
    <property type="entry name" value="RNA POLYMERASE SIGMA-70 FACTOR ECF SUBFAMILY"/>
    <property type="match status" value="1"/>
</dbReference>
<dbReference type="Gene3D" id="1.10.1740.10">
    <property type="match status" value="1"/>
</dbReference>
<dbReference type="SUPFAM" id="SSF88659">
    <property type="entry name" value="Sigma3 and sigma4 domains of RNA polymerase sigma factors"/>
    <property type="match status" value="1"/>
</dbReference>
<evidence type="ECO:0000313" key="8">
    <source>
        <dbReference type="Proteomes" id="UP001162741"/>
    </source>
</evidence>
<evidence type="ECO:0000259" key="5">
    <source>
        <dbReference type="Pfam" id="PF04542"/>
    </source>
</evidence>
<dbReference type="NCBIfam" id="TIGR02937">
    <property type="entry name" value="sigma70-ECF"/>
    <property type="match status" value="1"/>
</dbReference>
<sequence length="196" mass="23205">MISRRLPHEKTLLAKIAGGDRVAFKEIYDHYHPIIYNFAFRLLQSRATAQEVLQETMLKIWQQGERLHHIDNLDAYLHRMVRHHAIDLLRKSELSVRVQADIRYMLDERHNETEEGILLKETRKILEEGIRKLPRQQHLVYQLCQQQGLKYEEAAAQLNISHGTVQTHMKLALKFLRRYMAEHTDVAVLLIICRLL</sequence>
<dbReference type="InterPro" id="IPR007627">
    <property type="entry name" value="RNA_pol_sigma70_r2"/>
</dbReference>
<keyword evidence="4" id="KW-0804">Transcription</keyword>
<dbReference type="Proteomes" id="UP001162741">
    <property type="component" value="Chromosome"/>
</dbReference>
<dbReference type="InterPro" id="IPR013324">
    <property type="entry name" value="RNA_pol_sigma_r3/r4-like"/>
</dbReference>
<dbReference type="PANTHER" id="PTHR43133">
    <property type="entry name" value="RNA POLYMERASE ECF-TYPE SIGMA FACTO"/>
    <property type="match status" value="1"/>
</dbReference>
<protein>
    <submittedName>
        <fullName evidence="7">RNA polymerase sigma-70 factor</fullName>
    </submittedName>
</protein>
<evidence type="ECO:0000256" key="3">
    <source>
        <dbReference type="ARBA" id="ARBA00023082"/>
    </source>
</evidence>
<comment type="similarity">
    <text evidence="1">Belongs to the sigma-70 factor family. ECF subfamily.</text>
</comment>
<keyword evidence="8" id="KW-1185">Reference proteome</keyword>
<dbReference type="InterPro" id="IPR013325">
    <property type="entry name" value="RNA_pol_sigma_r2"/>
</dbReference>
<dbReference type="EMBL" id="CP107006">
    <property type="protein sequence ID" value="UYQ95851.1"/>
    <property type="molecule type" value="Genomic_DNA"/>
</dbReference>
<dbReference type="Gene3D" id="1.10.10.10">
    <property type="entry name" value="Winged helix-like DNA-binding domain superfamily/Winged helix DNA-binding domain"/>
    <property type="match status" value="1"/>
</dbReference>
<evidence type="ECO:0000256" key="1">
    <source>
        <dbReference type="ARBA" id="ARBA00010641"/>
    </source>
</evidence>
<dbReference type="InterPro" id="IPR013249">
    <property type="entry name" value="RNA_pol_sigma70_r4_t2"/>
</dbReference>
<evidence type="ECO:0000259" key="6">
    <source>
        <dbReference type="Pfam" id="PF08281"/>
    </source>
</evidence>